<dbReference type="EMBL" id="JAGTTL010000008">
    <property type="protein sequence ID" value="KAK6318793.1"/>
    <property type="molecule type" value="Genomic_DNA"/>
</dbReference>
<organism evidence="2 3">
    <name type="scientific">Coregonus suidteri</name>
    <dbReference type="NCBI Taxonomy" id="861788"/>
    <lineage>
        <taxon>Eukaryota</taxon>
        <taxon>Metazoa</taxon>
        <taxon>Chordata</taxon>
        <taxon>Craniata</taxon>
        <taxon>Vertebrata</taxon>
        <taxon>Euteleostomi</taxon>
        <taxon>Actinopterygii</taxon>
        <taxon>Neopterygii</taxon>
        <taxon>Teleostei</taxon>
        <taxon>Protacanthopterygii</taxon>
        <taxon>Salmoniformes</taxon>
        <taxon>Salmonidae</taxon>
        <taxon>Coregoninae</taxon>
        <taxon>Coregonus</taxon>
    </lineage>
</organism>
<protein>
    <submittedName>
        <fullName evidence="2">Uncharacterized protein</fullName>
    </submittedName>
</protein>
<feature type="compositionally biased region" description="Basic and acidic residues" evidence="1">
    <location>
        <begin position="250"/>
        <end position="261"/>
    </location>
</feature>
<evidence type="ECO:0000256" key="1">
    <source>
        <dbReference type="SAM" id="MobiDB-lite"/>
    </source>
</evidence>
<dbReference type="Proteomes" id="UP001356427">
    <property type="component" value="Unassembled WGS sequence"/>
</dbReference>
<name>A0AAN8LUB7_9TELE</name>
<keyword evidence="3" id="KW-1185">Reference proteome</keyword>
<reference evidence="2 3" key="1">
    <citation type="submission" date="2021-04" db="EMBL/GenBank/DDBJ databases">
        <authorList>
            <person name="De Guttry C."/>
            <person name="Zahm M."/>
            <person name="Klopp C."/>
            <person name="Cabau C."/>
            <person name="Louis A."/>
            <person name="Berthelot C."/>
            <person name="Parey E."/>
            <person name="Roest Crollius H."/>
            <person name="Montfort J."/>
            <person name="Robinson-Rechavi M."/>
            <person name="Bucao C."/>
            <person name="Bouchez O."/>
            <person name="Gislard M."/>
            <person name="Lluch J."/>
            <person name="Milhes M."/>
            <person name="Lampietro C."/>
            <person name="Lopez Roques C."/>
            <person name="Donnadieu C."/>
            <person name="Braasch I."/>
            <person name="Desvignes T."/>
            <person name="Postlethwait J."/>
            <person name="Bobe J."/>
            <person name="Wedekind C."/>
            <person name="Guiguen Y."/>
        </authorList>
    </citation>
    <scope>NUCLEOTIDE SEQUENCE [LARGE SCALE GENOMIC DNA]</scope>
    <source>
        <strain evidence="2">Cs_M1</strain>
        <tissue evidence="2">Blood</tissue>
    </source>
</reference>
<dbReference type="AlphaFoldDB" id="A0AAN8LUB7"/>
<feature type="region of interest" description="Disordered" evidence="1">
    <location>
        <begin position="223"/>
        <end position="261"/>
    </location>
</feature>
<gene>
    <name evidence="2" type="ORF">J4Q44_G00100040</name>
</gene>
<feature type="region of interest" description="Disordered" evidence="1">
    <location>
        <begin position="881"/>
        <end position="901"/>
    </location>
</feature>
<feature type="compositionally biased region" description="Polar residues" evidence="1">
    <location>
        <begin position="223"/>
        <end position="248"/>
    </location>
</feature>
<comment type="caution">
    <text evidence="2">The sequence shown here is derived from an EMBL/GenBank/DDBJ whole genome shotgun (WGS) entry which is preliminary data.</text>
</comment>
<sequence>MPPLERRNTGNQWISIQVRGQGNDLTLIDLDDPINGADVMKEVRSHKDHREAERLTKLDEAVLETDTPTQSQESQEVEGEIEMDEAVAIPSQSQEAAVVTFTTVTHKDATSQTSLTLSRGKRSYPDLHTFVQDMKDDHWNLLSENMRAGMSRHEFSAKCMDIVAWVMESTSTVVVPALDLTMQIELSDWPSSSGSGSNEAGEVTSLGRSVRFSCSGGPSKCTSARTACSTRTPTPFPSSHRSMTSLLSENEERYVSSPEGVDREMRHRLHSAPLRSVFGISEDSVFDMVQSGQSQSDIVLPPKRSRQEKYRLSKISTDGKLMMGIVELVINLLNSRWAELMRSVSQGTLDPLTGSISASQQFVQEMLSMVTSKMYSHAIEHIALGHKSPLELERELEAILGPLAGQVIVIIIDSITKAKANGGNEGRATSPLTYFLTAISAEIQSLVVHRSASRPSTRLSNNDPLLNISKSKVLRSVLLKMAELFGQGQSETCLVPLVQSQSNNSICDWTVNAGTIHPSTFLSDNRMTEVSSDVVDLVLEVFWTTGFLDNRNPSRPQSACSHNSASGAIDKRALAGDLVRQVSVKLSPFVSESQLSTMSMTDLSSSCSDSSLKQLCSRSAVALATACQAIKTELENQRPTNLAARDLLSSLVETIEDMDISDILQGPSAILEEAAVIKHPEMSTSTIYRSLLLDSSLASSKMVTESIIFNNPCPSEENVSIQKERPADKVDILLGQPVEEYIVKAEQCITQVIQDAAVTYTAALDKTDTCGKLSEILSVHVSSENIEEASSDLFGGIISDLHEVYEVNKASKRTKPGRKIFWVEVSSGSQKIYTKTLDKLRKLFTSNHHLTEGKYIPVQIELSATGLLVTEATVEVSPVTEATVEESPVQKTDSKTPSKSSAHQLTLDTCTKGVIKQVISVLRVDTSKEDCSASVGESKTNSSFDFNQKLDSIISKLEDLTILSDVTSAEIPTLMRSLSAASRTSNISIQSFYSTEFRAKAKHIVSETILRAASKANHSLLQGMPSTTFSHHVVSTAEDIVNIIMQDLESVSQYTVDDADSFPLGEKKLESQLKPRVVFDNLLDAAQTMYHRVKDRLNIFSLFHQCQSPQPKMCWTPPLWRHSDAFKSPDTALV</sequence>
<proteinExistence type="predicted"/>
<accession>A0AAN8LUB7</accession>
<feature type="compositionally biased region" description="Polar residues" evidence="1">
    <location>
        <begin position="889"/>
        <end position="901"/>
    </location>
</feature>
<evidence type="ECO:0000313" key="2">
    <source>
        <dbReference type="EMBL" id="KAK6318793.1"/>
    </source>
</evidence>
<evidence type="ECO:0000313" key="3">
    <source>
        <dbReference type="Proteomes" id="UP001356427"/>
    </source>
</evidence>